<gene>
    <name evidence="1" type="ORF">UFOVP820_11</name>
</gene>
<protein>
    <submittedName>
        <fullName evidence="1">Uncharacterized protein</fullName>
    </submittedName>
</protein>
<evidence type="ECO:0000313" key="1">
    <source>
        <dbReference type="EMBL" id="CAB4165085.1"/>
    </source>
</evidence>
<accession>A0A6J5P7R7</accession>
<reference evidence="1" key="1">
    <citation type="submission" date="2020-04" db="EMBL/GenBank/DDBJ databases">
        <authorList>
            <person name="Chiriac C."/>
            <person name="Salcher M."/>
            <person name="Ghai R."/>
            <person name="Kavagutti S V."/>
        </authorList>
    </citation>
    <scope>NUCLEOTIDE SEQUENCE</scope>
</reference>
<dbReference type="EMBL" id="LR796771">
    <property type="protein sequence ID" value="CAB4165085.1"/>
    <property type="molecule type" value="Genomic_DNA"/>
</dbReference>
<sequence>MHIRDLQNLRWDLVRRTSTPSQSEQVFRNDEHQLEMVHRTCKPIDINTFFIGHRSYSLVHGTREYDSLEELLVAIKQRGGV</sequence>
<proteinExistence type="predicted"/>
<name>A0A6J5P7R7_9CAUD</name>
<organism evidence="1">
    <name type="scientific">uncultured Caudovirales phage</name>
    <dbReference type="NCBI Taxonomy" id="2100421"/>
    <lineage>
        <taxon>Viruses</taxon>
        <taxon>Duplodnaviria</taxon>
        <taxon>Heunggongvirae</taxon>
        <taxon>Uroviricota</taxon>
        <taxon>Caudoviricetes</taxon>
        <taxon>Peduoviridae</taxon>
        <taxon>Maltschvirus</taxon>
        <taxon>Maltschvirus maltsch</taxon>
    </lineage>
</organism>